<protein>
    <submittedName>
        <fullName evidence="6">HTH domain-containing protein, MerR-type</fullName>
    </submittedName>
</protein>
<organism evidence="6 7">
    <name type="scientific">Desulfonema limicola</name>
    <dbReference type="NCBI Taxonomy" id="45656"/>
    <lineage>
        <taxon>Bacteria</taxon>
        <taxon>Pseudomonadati</taxon>
        <taxon>Thermodesulfobacteriota</taxon>
        <taxon>Desulfobacteria</taxon>
        <taxon>Desulfobacterales</taxon>
        <taxon>Desulfococcaceae</taxon>
        <taxon>Desulfonema</taxon>
    </lineage>
</organism>
<evidence type="ECO:0000313" key="7">
    <source>
        <dbReference type="Proteomes" id="UP000663720"/>
    </source>
</evidence>
<dbReference type="Gene3D" id="1.10.1660.10">
    <property type="match status" value="1"/>
</dbReference>
<reference evidence="6" key="1">
    <citation type="journal article" date="2021" name="Microb. Physiol.">
        <title>Proteogenomic Insights into the Physiology of Marine, Sulfate-Reducing, Filamentous Desulfonema limicola and Desulfonema magnum.</title>
        <authorList>
            <person name="Schnaars V."/>
            <person name="Wohlbrand L."/>
            <person name="Scheve S."/>
            <person name="Hinrichs C."/>
            <person name="Reinhardt R."/>
            <person name="Rabus R."/>
        </authorList>
    </citation>
    <scope>NUCLEOTIDE SEQUENCE</scope>
    <source>
        <strain evidence="6">5ac10</strain>
    </source>
</reference>
<dbReference type="GO" id="GO:0003677">
    <property type="term" value="F:DNA binding"/>
    <property type="evidence" value="ECO:0007669"/>
    <property type="project" value="UniProtKB-KW"/>
</dbReference>
<dbReference type="AlphaFoldDB" id="A0A975GIW6"/>
<dbReference type="PANTHER" id="PTHR30204:SF69">
    <property type="entry name" value="MERR-FAMILY TRANSCRIPTIONAL REGULATOR"/>
    <property type="match status" value="1"/>
</dbReference>
<evidence type="ECO:0000259" key="5">
    <source>
        <dbReference type="PROSITE" id="PS50937"/>
    </source>
</evidence>
<dbReference type="InterPro" id="IPR047057">
    <property type="entry name" value="MerR_fam"/>
</dbReference>
<dbReference type="Pfam" id="PF13411">
    <property type="entry name" value="MerR_1"/>
    <property type="match status" value="1"/>
</dbReference>
<dbReference type="SUPFAM" id="SSF46955">
    <property type="entry name" value="Putative DNA-binding domain"/>
    <property type="match status" value="1"/>
</dbReference>
<evidence type="ECO:0000313" key="6">
    <source>
        <dbReference type="EMBL" id="QTA82348.1"/>
    </source>
</evidence>
<sequence length="93" mass="10712">MKQDYGIGEVTHLTGVTIKQLRYWEDKNFIPKPSRIICGERAYRRYSEELVKIIKTMKKLIDDGMTVSGASMKAQEIIADEAENKKMEEKTDA</sequence>
<dbReference type="InterPro" id="IPR000551">
    <property type="entry name" value="MerR-type_HTH_dom"/>
</dbReference>
<dbReference type="EMBL" id="CP061799">
    <property type="protein sequence ID" value="QTA82348.1"/>
    <property type="molecule type" value="Genomic_DNA"/>
</dbReference>
<proteinExistence type="predicted"/>
<dbReference type="SMART" id="SM00422">
    <property type="entry name" value="HTH_MERR"/>
    <property type="match status" value="1"/>
</dbReference>
<dbReference type="PROSITE" id="PS50937">
    <property type="entry name" value="HTH_MERR_2"/>
    <property type="match status" value="1"/>
</dbReference>
<keyword evidence="1" id="KW-0678">Repressor</keyword>
<accession>A0A975GIW6</accession>
<keyword evidence="3" id="KW-0238">DNA-binding</keyword>
<dbReference type="InterPro" id="IPR009061">
    <property type="entry name" value="DNA-bd_dom_put_sf"/>
</dbReference>
<feature type="domain" description="HTH merR-type" evidence="5">
    <location>
        <begin position="4"/>
        <end position="80"/>
    </location>
</feature>
<keyword evidence="7" id="KW-1185">Reference proteome</keyword>
<dbReference type="PANTHER" id="PTHR30204">
    <property type="entry name" value="REDOX-CYCLING DRUG-SENSING TRANSCRIPTIONAL ACTIVATOR SOXR"/>
    <property type="match status" value="1"/>
</dbReference>
<name>A0A975GIW6_9BACT</name>
<dbReference type="Proteomes" id="UP000663720">
    <property type="component" value="Chromosome"/>
</dbReference>
<evidence type="ECO:0000256" key="1">
    <source>
        <dbReference type="ARBA" id="ARBA00022491"/>
    </source>
</evidence>
<evidence type="ECO:0000256" key="2">
    <source>
        <dbReference type="ARBA" id="ARBA00023015"/>
    </source>
</evidence>
<keyword evidence="4" id="KW-0804">Transcription</keyword>
<dbReference type="RefSeq" id="WP_207688288.1">
    <property type="nucleotide sequence ID" value="NZ_CP061799.1"/>
</dbReference>
<evidence type="ECO:0000256" key="4">
    <source>
        <dbReference type="ARBA" id="ARBA00023163"/>
    </source>
</evidence>
<evidence type="ECO:0000256" key="3">
    <source>
        <dbReference type="ARBA" id="ARBA00023125"/>
    </source>
</evidence>
<dbReference type="KEGG" id="dli:dnl_47220"/>
<gene>
    <name evidence="6" type="ORF">dnl_47220</name>
</gene>
<dbReference type="GO" id="GO:0003700">
    <property type="term" value="F:DNA-binding transcription factor activity"/>
    <property type="evidence" value="ECO:0007669"/>
    <property type="project" value="InterPro"/>
</dbReference>
<keyword evidence="2" id="KW-0805">Transcription regulation</keyword>